<keyword evidence="2" id="KW-0418">Kinase</keyword>
<organism evidence="2 3">
    <name type="scientific">Novosphingobium guangzhouense</name>
    <dbReference type="NCBI Taxonomy" id="1850347"/>
    <lineage>
        <taxon>Bacteria</taxon>
        <taxon>Pseudomonadati</taxon>
        <taxon>Pseudomonadota</taxon>
        <taxon>Alphaproteobacteria</taxon>
        <taxon>Sphingomonadales</taxon>
        <taxon>Sphingomonadaceae</taxon>
        <taxon>Novosphingobium</taxon>
    </lineage>
</organism>
<dbReference type="EMBL" id="LYMM01000095">
    <property type="protein sequence ID" value="PNU02020.1"/>
    <property type="molecule type" value="Genomic_DNA"/>
</dbReference>
<dbReference type="AlphaFoldDB" id="A0A2K2FTD0"/>
<dbReference type="Pfam" id="PF01636">
    <property type="entry name" value="APH"/>
    <property type="match status" value="1"/>
</dbReference>
<dbReference type="GO" id="GO:0016301">
    <property type="term" value="F:kinase activity"/>
    <property type="evidence" value="ECO:0007669"/>
    <property type="project" value="UniProtKB-KW"/>
</dbReference>
<dbReference type="RefSeq" id="WP_103099265.1">
    <property type="nucleotide sequence ID" value="NZ_LYMM01000095.1"/>
</dbReference>
<gene>
    <name evidence="2" type="ORF">A8V01_11305</name>
</gene>
<feature type="domain" description="Aminoglycoside phosphotransferase" evidence="1">
    <location>
        <begin position="97"/>
        <end position="291"/>
    </location>
</feature>
<dbReference type="Gene3D" id="3.90.1200.10">
    <property type="match status" value="1"/>
</dbReference>
<keyword evidence="2" id="KW-0808">Transferase</keyword>
<dbReference type="InterPro" id="IPR011009">
    <property type="entry name" value="Kinase-like_dom_sf"/>
</dbReference>
<name>A0A2K2FTD0_9SPHN</name>
<dbReference type="OrthoDB" id="3806873at2"/>
<evidence type="ECO:0000259" key="1">
    <source>
        <dbReference type="Pfam" id="PF01636"/>
    </source>
</evidence>
<sequence>MSDVLERRIPARPQIAVPATLEQALDPQWLAGALAQTAAGRGIAQVEQVELIRTVATKVRFAVTFADGERQGFCLKGLLDVDAMTARGGPTCVLESDFYNRIAPVIDLRVPACVATVIDREGQQAVTIMRDLIADGARFCSALDPFTADDALESLTQLARLHARSDLLEGADWIRPRAAELAKMSYVTPEALQDLLDGPRGDNLSPRVRSAANLAVAIKALAARDGARPQFLIHGDAHAGNIFRTAEGMGVIDWQLLQRGGWALDVAYHLNAVLPTDVAEAEERRLLGEYLAMMRGHGMTMPGEEDAWAQYREGVTYGYYLWAITRRVDPPVIVQFVDRLGKAVMRHDSFGLLA</sequence>
<evidence type="ECO:0000313" key="2">
    <source>
        <dbReference type="EMBL" id="PNU02020.1"/>
    </source>
</evidence>
<dbReference type="Proteomes" id="UP000236327">
    <property type="component" value="Unassembled WGS sequence"/>
</dbReference>
<comment type="caution">
    <text evidence="2">The sequence shown here is derived from an EMBL/GenBank/DDBJ whole genome shotgun (WGS) entry which is preliminary data.</text>
</comment>
<dbReference type="InterPro" id="IPR002575">
    <property type="entry name" value="Aminoglycoside_PTrfase"/>
</dbReference>
<proteinExistence type="predicted"/>
<dbReference type="SUPFAM" id="SSF56112">
    <property type="entry name" value="Protein kinase-like (PK-like)"/>
    <property type="match status" value="1"/>
</dbReference>
<reference evidence="2 3" key="1">
    <citation type="submission" date="2016-05" db="EMBL/GenBank/DDBJ databases">
        <title>Complete genome sequence of Novosphingobium guangzhouense SA925(T).</title>
        <authorList>
            <person name="Sha S."/>
        </authorList>
    </citation>
    <scope>NUCLEOTIDE SEQUENCE [LARGE SCALE GENOMIC DNA]</scope>
    <source>
        <strain evidence="2 3">SA925</strain>
    </source>
</reference>
<accession>A0A2K2FTD0</accession>
<protein>
    <submittedName>
        <fullName evidence="2">Serine kinase</fullName>
    </submittedName>
</protein>
<keyword evidence="3" id="KW-1185">Reference proteome</keyword>
<evidence type="ECO:0000313" key="3">
    <source>
        <dbReference type="Proteomes" id="UP000236327"/>
    </source>
</evidence>